<dbReference type="InParanoid" id="A0A1Z5KTH6"/>
<evidence type="ECO:0000313" key="5">
    <source>
        <dbReference type="EMBL" id="GAX29619.1"/>
    </source>
</evidence>
<feature type="compositionally biased region" description="Basic and acidic residues" evidence="3">
    <location>
        <begin position="12"/>
        <end position="22"/>
    </location>
</feature>
<evidence type="ECO:0000256" key="4">
    <source>
        <dbReference type="SAM" id="Phobius"/>
    </source>
</evidence>
<dbReference type="OrthoDB" id="1394818at2759"/>
<name>A0A1Z5KTH6_FISSO</name>
<dbReference type="PANTHER" id="PTHR48064">
    <property type="entry name" value="OS01G0750400 PROTEIN"/>
    <property type="match status" value="1"/>
</dbReference>
<dbReference type="InterPro" id="IPR001611">
    <property type="entry name" value="Leu-rich_rpt"/>
</dbReference>
<keyword evidence="4" id="KW-0472">Membrane</keyword>
<evidence type="ECO:0000256" key="3">
    <source>
        <dbReference type="SAM" id="MobiDB-lite"/>
    </source>
</evidence>
<protein>
    <recommendedName>
        <fullName evidence="7">Leucine-rich repeat-containing N-terminal plant-type domain-containing protein</fullName>
    </recommendedName>
</protein>
<dbReference type="AlphaFoldDB" id="A0A1Z5KTH6"/>
<keyword evidence="4" id="KW-1133">Transmembrane helix</keyword>
<proteinExistence type="predicted"/>
<dbReference type="FunFam" id="3.80.10.10:FF:000041">
    <property type="entry name" value="LRR receptor-like serine/threonine-protein kinase ERECTA"/>
    <property type="match status" value="2"/>
</dbReference>
<keyword evidence="6" id="KW-1185">Reference proteome</keyword>
<dbReference type="Proteomes" id="UP000198406">
    <property type="component" value="Unassembled WGS sequence"/>
</dbReference>
<gene>
    <name evidence="5" type="ORF">FisN_3Lh112</name>
</gene>
<comment type="caution">
    <text evidence="5">The sequence shown here is derived from an EMBL/GenBank/DDBJ whole genome shotgun (WGS) entry which is preliminary data.</text>
</comment>
<dbReference type="EMBL" id="BDSP01000294">
    <property type="protein sequence ID" value="GAX29619.1"/>
    <property type="molecule type" value="Genomic_DNA"/>
</dbReference>
<feature type="compositionally biased region" description="Polar residues" evidence="3">
    <location>
        <begin position="1"/>
        <end position="11"/>
    </location>
</feature>
<sequence>MRQSWPEQQSYYDDRDGLHRTDGGLGHPPSAFSDIPSHMSQEFDPSPYHDDPYMMTSTSSRPLRSRRSMLLVVGGILLVVIVIIIGVSAAGHGPGALAPLKRHHEKSGMEDPDQPVYGTTKNGPKPPKVEVSTEVVNDNRDEFGTTLVSLYDKYDLDWATLSDAESPQSKSLLSVTGAATYEGMATAKKVQRYALGVFYYSTFMRAHAEWTDPTDWVSSHGWLTSADECEWEGIVCDSATGKVTGILLSKHALSGYLPLELALLDQLQELDLASNFIHMTESEHHGLRVFGMLPKLVKLQMDDNYVMTEGTGLPSSFSKLTNLERLSMSYNLLQGNIDGAVVSQMQKLTHLEIESNYLSGEIPVELGQLPNLFYLYLRRNALTIDLTELFVNQVGSYKEIFSLWLDDNIISGTIPPAIGRLTGLASLSITNTTLGGSIPSEIGNLFDLQRLWLYSNDLTGKLPDTLSSLVNLQVLEIYNNEITGKVPEAVCNAVQTADYDFRSMMVDCSMIECPVGTCCTECY</sequence>
<dbReference type="InterPro" id="IPR053038">
    <property type="entry name" value="RLP_Defense"/>
</dbReference>
<evidence type="ECO:0000256" key="1">
    <source>
        <dbReference type="ARBA" id="ARBA00022614"/>
    </source>
</evidence>
<keyword evidence="1" id="KW-0433">Leucine-rich repeat</keyword>
<dbReference type="Pfam" id="PF00560">
    <property type="entry name" value="LRR_1"/>
    <property type="match status" value="3"/>
</dbReference>
<evidence type="ECO:0000256" key="2">
    <source>
        <dbReference type="ARBA" id="ARBA00022737"/>
    </source>
</evidence>
<evidence type="ECO:0000313" key="6">
    <source>
        <dbReference type="Proteomes" id="UP000198406"/>
    </source>
</evidence>
<keyword evidence="2" id="KW-0677">Repeat</keyword>
<dbReference type="Gene3D" id="3.80.10.10">
    <property type="entry name" value="Ribonuclease Inhibitor"/>
    <property type="match status" value="1"/>
</dbReference>
<dbReference type="PANTHER" id="PTHR48064:SF6">
    <property type="entry name" value="RECEPTOR-LIKE PROTEIN KINASE 2"/>
    <property type="match status" value="1"/>
</dbReference>
<dbReference type="InterPro" id="IPR032675">
    <property type="entry name" value="LRR_dom_sf"/>
</dbReference>
<accession>A0A1Z5KTH6</accession>
<reference evidence="5 6" key="1">
    <citation type="journal article" date="2015" name="Plant Cell">
        <title>Oil accumulation by the oleaginous diatom Fistulifera solaris as revealed by the genome and transcriptome.</title>
        <authorList>
            <person name="Tanaka T."/>
            <person name="Maeda Y."/>
            <person name="Veluchamy A."/>
            <person name="Tanaka M."/>
            <person name="Abida H."/>
            <person name="Marechal E."/>
            <person name="Bowler C."/>
            <person name="Muto M."/>
            <person name="Sunaga Y."/>
            <person name="Tanaka M."/>
            <person name="Yoshino T."/>
            <person name="Taniguchi T."/>
            <person name="Fukuda Y."/>
            <person name="Nemoto M."/>
            <person name="Matsumoto M."/>
            <person name="Wong P.S."/>
            <person name="Aburatani S."/>
            <person name="Fujibuchi W."/>
        </authorList>
    </citation>
    <scope>NUCLEOTIDE SEQUENCE [LARGE SCALE GENOMIC DNA]</scope>
    <source>
        <strain evidence="5 6">JPCC DA0580</strain>
    </source>
</reference>
<organism evidence="5 6">
    <name type="scientific">Fistulifera solaris</name>
    <name type="common">Oleaginous diatom</name>
    <dbReference type="NCBI Taxonomy" id="1519565"/>
    <lineage>
        <taxon>Eukaryota</taxon>
        <taxon>Sar</taxon>
        <taxon>Stramenopiles</taxon>
        <taxon>Ochrophyta</taxon>
        <taxon>Bacillariophyta</taxon>
        <taxon>Bacillariophyceae</taxon>
        <taxon>Bacillariophycidae</taxon>
        <taxon>Naviculales</taxon>
        <taxon>Naviculaceae</taxon>
        <taxon>Fistulifera</taxon>
    </lineage>
</organism>
<feature type="region of interest" description="Disordered" evidence="3">
    <location>
        <begin position="1"/>
        <end position="60"/>
    </location>
</feature>
<dbReference type="SUPFAM" id="SSF52058">
    <property type="entry name" value="L domain-like"/>
    <property type="match status" value="1"/>
</dbReference>
<feature type="region of interest" description="Disordered" evidence="3">
    <location>
        <begin position="98"/>
        <end position="130"/>
    </location>
</feature>
<evidence type="ECO:0008006" key="7">
    <source>
        <dbReference type="Google" id="ProtNLM"/>
    </source>
</evidence>
<keyword evidence="4" id="KW-0812">Transmembrane</keyword>
<feature type="transmembrane region" description="Helical" evidence="4">
    <location>
        <begin position="69"/>
        <end position="91"/>
    </location>
</feature>